<reference evidence="2" key="1">
    <citation type="submission" date="2021-02" db="EMBL/GenBank/DDBJ databases">
        <authorList>
            <person name="Bekaert M."/>
        </authorList>
    </citation>
    <scope>NUCLEOTIDE SEQUENCE</scope>
    <source>
        <strain evidence="2">IoA-00</strain>
    </source>
</reference>
<keyword evidence="1" id="KW-0175">Coiled coil</keyword>
<evidence type="ECO:0000256" key="1">
    <source>
        <dbReference type="SAM" id="Coils"/>
    </source>
</evidence>
<dbReference type="EMBL" id="HG994587">
    <property type="protein sequence ID" value="CAF3021644.1"/>
    <property type="molecule type" value="Genomic_DNA"/>
</dbReference>
<name>A0A7R8D417_LEPSM</name>
<sequence length="152" mass="17617">MSPQGEEETHSLEGLRQCLHSVDGILQDLLEETTKNQSSPMQIPNYSSRLSELESQKAEILSELERMKLEKESFQESLKSPIKEDYHFLVSDRVELQSKLGDLNLRLNELESLLEDKNHEIVAKDVERQEFMERFQRYETEKNQCSASGPST</sequence>
<dbReference type="AlphaFoldDB" id="A0A7R8D417"/>
<accession>A0A7R8D417</accession>
<evidence type="ECO:0000313" key="2">
    <source>
        <dbReference type="EMBL" id="CAF3021644.1"/>
    </source>
</evidence>
<dbReference type="Proteomes" id="UP000675881">
    <property type="component" value="Chromosome 8"/>
</dbReference>
<evidence type="ECO:0000313" key="3">
    <source>
        <dbReference type="Proteomes" id="UP000675881"/>
    </source>
</evidence>
<keyword evidence="3" id="KW-1185">Reference proteome</keyword>
<proteinExistence type="predicted"/>
<feature type="coiled-coil region" evidence="1">
    <location>
        <begin position="50"/>
        <end position="127"/>
    </location>
</feature>
<protein>
    <submittedName>
        <fullName evidence="2">(salmon louse) hypothetical protein</fullName>
    </submittedName>
</protein>
<organism evidence="2 3">
    <name type="scientific">Lepeophtheirus salmonis</name>
    <name type="common">Salmon louse</name>
    <name type="synonym">Caligus salmonis</name>
    <dbReference type="NCBI Taxonomy" id="72036"/>
    <lineage>
        <taxon>Eukaryota</taxon>
        <taxon>Metazoa</taxon>
        <taxon>Ecdysozoa</taxon>
        <taxon>Arthropoda</taxon>
        <taxon>Crustacea</taxon>
        <taxon>Multicrustacea</taxon>
        <taxon>Hexanauplia</taxon>
        <taxon>Copepoda</taxon>
        <taxon>Siphonostomatoida</taxon>
        <taxon>Caligidae</taxon>
        <taxon>Lepeophtheirus</taxon>
    </lineage>
</organism>
<gene>
    <name evidence="2" type="ORF">LSAA_14285</name>
</gene>